<feature type="domain" description="Alpha/beta hydrolase fold-3" evidence="5">
    <location>
        <begin position="206"/>
        <end position="327"/>
    </location>
</feature>
<evidence type="ECO:0000256" key="4">
    <source>
        <dbReference type="SAM" id="MobiDB-lite"/>
    </source>
</evidence>
<comment type="caution">
    <text evidence="6">The sequence shown here is derived from an EMBL/GenBank/DDBJ whole genome shotgun (WGS) entry which is preliminary data.</text>
</comment>
<name>A0A5N5QP62_9AGAM</name>
<feature type="region of interest" description="Disordered" evidence="4">
    <location>
        <begin position="952"/>
        <end position="979"/>
    </location>
</feature>
<dbReference type="InterPro" id="IPR033140">
    <property type="entry name" value="Lipase_GDXG_put_SER_AS"/>
</dbReference>
<dbReference type="PANTHER" id="PTHR48081">
    <property type="entry name" value="AB HYDROLASE SUPERFAMILY PROTEIN C4A8.06C"/>
    <property type="match status" value="1"/>
</dbReference>
<dbReference type="InterPro" id="IPR050300">
    <property type="entry name" value="GDXG_lipolytic_enzyme"/>
</dbReference>
<sequence length="979" mass="107967">MPLTTAGAAVHLTPTVLATLIKHYQTKIRKLKHGGQEHLTDDLLFNEAFHVVKAFVEFGTHHTVDDLQAFTNTHVPAPFWTTVIPIRIPLLSCNDAADLLITLLRRTSTPSGSNYTEEEADAEFKRVVGGERWWQVRGLDGVEAEWVAMKRDWEQISKAELRKEKKRQRHRDHAAKRGTKHGKHPLEDTLPNEEYTEDIDNLTRVMLYIHGGAYFWGSINTHRYQITRFARKFGGRAFAVNYRKAPQYPWPCPLQDCLAAYLYLIRPPPGALHSAIDPKHIILAGDSAGGALALTLLTIIRDLELPMPSGAVLISPWVDLTHSFNSVMENGSTDIIPPHGFVHKPSALWPVPALPPSQTGRVVPSPGLKHDDRETGTVPIPTDTGETSASRLGQMDNSSEWVQRRKRQVVGMSSTINHHNNAPTGSMTSDAHGQSQPQVAISGTTTPPDERYPQPLEPQTVKVPLEPGQAPLELRSQIQVYATNEQLTHPLVSPVLHGSLGGLCPLYIVAGNGEVLRDEVIYLACRASDPVAFPLREELLDRGQQRQVAERWTQGTPVHLQVLDDMCHVPTVFTFTLQAKLVYRQVARFMKDLTSLSIQHSSAHQAFPSDFGTVVGSTTSLPCQRGSNGHNEEGTKHSKQLSGSTMLADGETDGKSTKMATFEITESPRASHFPPPPEVGTDTSHHRSDTQINLSPSSQPLSAHFPLLRAECVSIHGNVRPMCSDALRIPEDGVGVVKAAPVERWLAGQKAWDAKFKRIARGVERERATWEKKAIEVMRKAGLNEAEIDTIWQQRTKKHRTESSGSMQPTSPDPVHGTATLKATNLETIPEVDDAERIRTGHRWGPLDLIDEVPPPSAIAGRLDTPDAVDLLKTSLSQMPCAKLCMQDQNKAKQTVASVLQGSTQPARPRRYSAAEQQVPANPLHGVRMWGGIMGYFVDKSSNGKQRTKQMLPTISNTGFTSNAEEDPASPTGRLPLLP</sequence>
<feature type="region of interest" description="Disordered" evidence="4">
    <location>
        <begin position="358"/>
        <end position="402"/>
    </location>
</feature>
<evidence type="ECO:0000256" key="3">
    <source>
        <dbReference type="PROSITE-ProRule" id="PRU10038"/>
    </source>
</evidence>
<feature type="region of interest" description="Disordered" evidence="4">
    <location>
        <begin position="618"/>
        <end position="694"/>
    </location>
</feature>
<comment type="similarity">
    <text evidence="1">Belongs to the 'GDXG' lipolytic enzyme family.</text>
</comment>
<feature type="active site" evidence="3">
    <location>
        <position position="287"/>
    </location>
</feature>
<feature type="compositionally biased region" description="Polar residues" evidence="4">
    <location>
        <begin position="618"/>
        <end position="629"/>
    </location>
</feature>
<dbReference type="GO" id="GO:0016787">
    <property type="term" value="F:hydrolase activity"/>
    <property type="evidence" value="ECO:0007669"/>
    <property type="project" value="UniProtKB-KW"/>
</dbReference>
<dbReference type="Proteomes" id="UP000383932">
    <property type="component" value="Unassembled WGS sequence"/>
</dbReference>
<dbReference type="InterPro" id="IPR002168">
    <property type="entry name" value="Lipase_GDXG_HIS_AS"/>
</dbReference>
<gene>
    <name evidence="6" type="ORF">CTheo_3647</name>
</gene>
<feature type="region of interest" description="Disordered" evidence="4">
    <location>
        <begin position="415"/>
        <end position="456"/>
    </location>
</feature>
<feature type="compositionally biased region" description="Polar residues" evidence="4">
    <location>
        <begin position="384"/>
        <end position="401"/>
    </location>
</feature>
<keyword evidence="2 6" id="KW-0378">Hydrolase</keyword>
<evidence type="ECO:0000313" key="6">
    <source>
        <dbReference type="EMBL" id="KAB5592936.1"/>
    </source>
</evidence>
<feature type="region of interest" description="Disordered" evidence="4">
    <location>
        <begin position="797"/>
        <end position="818"/>
    </location>
</feature>
<dbReference type="PROSITE" id="PS01173">
    <property type="entry name" value="LIPASE_GDXG_HIS"/>
    <property type="match status" value="1"/>
</dbReference>
<proteinExistence type="inferred from homology"/>
<dbReference type="OrthoDB" id="1662883at2759"/>
<dbReference type="EMBL" id="SSOP01000050">
    <property type="protein sequence ID" value="KAB5592936.1"/>
    <property type="molecule type" value="Genomic_DNA"/>
</dbReference>
<dbReference type="PROSITE" id="PS01174">
    <property type="entry name" value="LIPASE_GDXG_SER"/>
    <property type="match status" value="1"/>
</dbReference>
<dbReference type="InterPro" id="IPR013094">
    <property type="entry name" value="AB_hydrolase_3"/>
</dbReference>
<organism evidence="6 7">
    <name type="scientific">Ceratobasidium theobromae</name>
    <dbReference type="NCBI Taxonomy" id="1582974"/>
    <lineage>
        <taxon>Eukaryota</taxon>
        <taxon>Fungi</taxon>
        <taxon>Dikarya</taxon>
        <taxon>Basidiomycota</taxon>
        <taxon>Agaricomycotina</taxon>
        <taxon>Agaricomycetes</taxon>
        <taxon>Cantharellales</taxon>
        <taxon>Ceratobasidiaceae</taxon>
        <taxon>Ceratobasidium</taxon>
    </lineage>
</organism>
<evidence type="ECO:0000256" key="2">
    <source>
        <dbReference type="ARBA" id="ARBA00022801"/>
    </source>
</evidence>
<feature type="region of interest" description="Disordered" evidence="4">
    <location>
        <begin position="160"/>
        <end position="192"/>
    </location>
</feature>
<protein>
    <submittedName>
        <fullName evidence="6">AB hydrolase superfamily protein</fullName>
    </submittedName>
</protein>
<feature type="compositionally biased region" description="Polar residues" evidence="4">
    <location>
        <begin position="952"/>
        <end position="963"/>
    </location>
</feature>
<dbReference type="Gene3D" id="3.40.50.1820">
    <property type="entry name" value="alpha/beta hydrolase"/>
    <property type="match status" value="2"/>
</dbReference>
<dbReference type="AlphaFoldDB" id="A0A5N5QP62"/>
<keyword evidence="7" id="KW-1185">Reference proteome</keyword>
<dbReference type="InterPro" id="IPR029058">
    <property type="entry name" value="AB_hydrolase_fold"/>
</dbReference>
<accession>A0A5N5QP62</accession>
<dbReference type="PANTHER" id="PTHR48081:SF5">
    <property type="entry name" value="ALPHA_BETA HYDROLASE FOLD-3 DOMAIN-CONTAINING PROTEIN"/>
    <property type="match status" value="1"/>
</dbReference>
<dbReference type="SUPFAM" id="SSF53474">
    <property type="entry name" value="alpha/beta-Hydrolases"/>
    <property type="match status" value="1"/>
</dbReference>
<evidence type="ECO:0000256" key="1">
    <source>
        <dbReference type="ARBA" id="ARBA00010515"/>
    </source>
</evidence>
<feature type="compositionally biased region" description="Polar residues" evidence="4">
    <location>
        <begin position="415"/>
        <end position="447"/>
    </location>
</feature>
<dbReference type="Pfam" id="PF07859">
    <property type="entry name" value="Abhydrolase_3"/>
    <property type="match status" value="1"/>
</dbReference>
<reference evidence="6 7" key="1">
    <citation type="journal article" date="2019" name="Fungal Biol. Biotechnol.">
        <title>Draft genome sequence of fastidious pathogen Ceratobasidium theobromae, which causes vascular-streak dieback in Theobroma cacao.</title>
        <authorList>
            <person name="Ali S.S."/>
            <person name="Asman A."/>
            <person name="Shao J."/>
            <person name="Firmansyah A.P."/>
            <person name="Susilo A.W."/>
            <person name="Rosmana A."/>
            <person name="McMahon P."/>
            <person name="Junaid M."/>
            <person name="Guest D."/>
            <person name="Kheng T.Y."/>
            <person name="Meinhardt L.W."/>
            <person name="Bailey B.A."/>
        </authorList>
    </citation>
    <scope>NUCLEOTIDE SEQUENCE [LARGE SCALE GENOMIC DNA]</scope>
    <source>
        <strain evidence="6 7">CT2</strain>
    </source>
</reference>
<evidence type="ECO:0000313" key="7">
    <source>
        <dbReference type="Proteomes" id="UP000383932"/>
    </source>
</evidence>
<evidence type="ECO:0000259" key="5">
    <source>
        <dbReference type="Pfam" id="PF07859"/>
    </source>
</evidence>
<feature type="compositionally biased region" description="Basic residues" evidence="4">
    <location>
        <begin position="164"/>
        <end position="183"/>
    </location>
</feature>